<reference evidence="1" key="1">
    <citation type="submission" date="2015-12" db="EMBL/GenBank/DDBJ databases">
        <title>De novo transcriptome assembly of four potential Pierce s Disease insect vectors from Arizona vineyards.</title>
        <authorList>
            <person name="Tassone E.E."/>
        </authorList>
    </citation>
    <scope>NUCLEOTIDE SEQUENCE</scope>
</reference>
<dbReference type="AlphaFoldDB" id="A0A1B6D4N8"/>
<evidence type="ECO:0000313" key="2">
    <source>
        <dbReference type="EMBL" id="JAS28680.1"/>
    </source>
</evidence>
<dbReference type="EMBL" id="GEDC01016753">
    <property type="protein sequence ID" value="JAS20545.1"/>
    <property type="molecule type" value="Transcribed_RNA"/>
</dbReference>
<protein>
    <submittedName>
        <fullName evidence="1">Uncharacterized protein</fullName>
    </submittedName>
</protein>
<name>A0A1B6D4N8_9HEMI</name>
<dbReference type="EMBL" id="GEDC01008618">
    <property type="protein sequence ID" value="JAS28680.1"/>
    <property type="molecule type" value="Transcribed_RNA"/>
</dbReference>
<gene>
    <name evidence="2" type="ORF">g.28160</name>
    <name evidence="1" type="ORF">g.28162</name>
</gene>
<accession>A0A1B6D4N8</accession>
<dbReference type="PANTHER" id="PTHR33960">
    <property type="entry name" value="SIMILAR TO KIAA0825 PROTEIN"/>
    <property type="match status" value="1"/>
</dbReference>
<evidence type="ECO:0000313" key="1">
    <source>
        <dbReference type="EMBL" id="JAS20545.1"/>
    </source>
</evidence>
<sequence length="751" mass="84402">MELMEEGNLMDRVRILIQRDSQYYENKQVVLQENLCVGVVGGLLDFPHYSSFAAVKMIMWWEEEYVAAFRTNSILLQGNEQLNVDVSPNRGCGGVVSKTSSPQIMIQNITACATQLLDHLHTLSQESLDHADLQVLTGTLGAAALIKNCLWIYNQHLTKIEINLSLTTPQKKFQEMAESLAERLLDLHCRLISLYILQDADCLKWEDEHAFFESERGSYTIQMWWLYIQGTKSDLWNTVPPKTAQRVLAGTLNESLTILTIRYNQAKASAGRARLLMTDICNILQCVRQILPSLCYSAYELLGISSQAQVIVRDVHAKCHELLTCLLLRGSPLSVLHKVFHKGLTEVQCFKPLSSQCLAPWVVISSPEELKFGNTIKPLSLISLELSVLLAQPQPSWSLLLKILLMNQSWVASRILTHLITSPCLIGTDSSEKACSGFLCSGSCKMNVTSVEKALVHILVTVGTTKNLQHTLLPMLESIGPSWAACLDKKQVWNQKRPAWLHALTEPLIICTAPVINIIKRRLEESVDMTVNELITMVSNVIDSLPDGLLTCCSLLTEFLPADINPICNNVLIQIIISCIYSELVDLPISEMFCNITDDQMEPLLKSVKELIDVDHEENFENSQHVCEIQVSKLLFSDIGCESLKILYNYLKLHNKWLIEALGVNPPQPNSDTLLYTMFHIGGKPFDQLLSDSWIPDWFSLLNVSLGLNPKFVWEQLQLRPEFYDGSSLSAHDQAVVKKLQILFSGHSSSE</sequence>
<proteinExistence type="predicted"/>
<dbReference type="Pfam" id="PF14906">
    <property type="entry name" value="DUF4495"/>
    <property type="match status" value="1"/>
</dbReference>
<organism evidence="1">
    <name type="scientific">Clastoptera arizonana</name>
    <name type="common">Arizona spittle bug</name>
    <dbReference type="NCBI Taxonomy" id="38151"/>
    <lineage>
        <taxon>Eukaryota</taxon>
        <taxon>Metazoa</taxon>
        <taxon>Ecdysozoa</taxon>
        <taxon>Arthropoda</taxon>
        <taxon>Hexapoda</taxon>
        <taxon>Insecta</taxon>
        <taxon>Pterygota</taxon>
        <taxon>Neoptera</taxon>
        <taxon>Paraneoptera</taxon>
        <taxon>Hemiptera</taxon>
        <taxon>Auchenorrhyncha</taxon>
        <taxon>Cercopoidea</taxon>
        <taxon>Clastopteridae</taxon>
        <taxon>Clastoptera</taxon>
    </lineage>
</organism>
<dbReference type="InterPro" id="IPR027993">
    <property type="entry name" value="DUF4495"/>
</dbReference>
<dbReference type="PANTHER" id="PTHR33960:SF1">
    <property type="entry name" value="SIMILAR TO KIAA0825 PROTEIN"/>
    <property type="match status" value="1"/>
</dbReference>